<comment type="catalytic activity">
    <reaction evidence="6">
        <text>cytidine(1402) in 16S rRNA + S-adenosyl-L-methionine = 2'-O-methylcytidine(1402) in 16S rRNA + S-adenosyl-L-homocysteine + H(+)</text>
        <dbReference type="Rhea" id="RHEA:42924"/>
        <dbReference type="Rhea" id="RHEA-COMP:10285"/>
        <dbReference type="Rhea" id="RHEA-COMP:10286"/>
        <dbReference type="ChEBI" id="CHEBI:15378"/>
        <dbReference type="ChEBI" id="CHEBI:57856"/>
        <dbReference type="ChEBI" id="CHEBI:59789"/>
        <dbReference type="ChEBI" id="CHEBI:74495"/>
        <dbReference type="ChEBI" id="CHEBI:82748"/>
        <dbReference type="EC" id="2.1.1.198"/>
    </reaction>
</comment>
<keyword evidence="2 6" id="KW-0698">rRNA processing</keyword>
<protein>
    <recommendedName>
        <fullName evidence="6">Ribosomal RNA small subunit methyltransferase I</fullName>
        <ecNumber evidence="6">2.1.1.198</ecNumber>
    </recommendedName>
    <alternativeName>
        <fullName evidence="6">16S rRNA 2'-O-ribose C1402 methyltransferase</fullName>
    </alternativeName>
    <alternativeName>
        <fullName evidence="6">rRNA (cytidine-2'-O-)-methyltransferase RsmI</fullName>
    </alternativeName>
</protein>
<proteinExistence type="inferred from homology"/>
<dbReference type="InterPro" id="IPR014776">
    <property type="entry name" value="4pyrrole_Mease_sub2"/>
</dbReference>
<dbReference type="InterPro" id="IPR053910">
    <property type="entry name" value="RsmI_HTH"/>
</dbReference>
<dbReference type="GO" id="GO:0070677">
    <property type="term" value="F:rRNA (cytosine-2'-O-)-methyltransferase activity"/>
    <property type="evidence" value="ECO:0007669"/>
    <property type="project" value="UniProtKB-UniRule"/>
</dbReference>
<dbReference type="PIRSF" id="PIRSF005917">
    <property type="entry name" value="MTase_YraL"/>
    <property type="match status" value="1"/>
</dbReference>
<dbReference type="InterPro" id="IPR018063">
    <property type="entry name" value="SAM_MeTrfase_RsmI_CS"/>
</dbReference>
<dbReference type="InterPro" id="IPR014777">
    <property type="entry name" value="4pyrrole_Mease_sub1"/>
</dbReference>
<dbReference type="GO" id="GO:0005737">
    <property type="term" value="C:cytoplasm"/>
    <property type="evidence" value="ECO:0007669"/>
    <property type="project" value="UniProtKB-SubCell"/>
</dbReference>
<evidence type="ECO:0000259" key="7">
    <source>
        <dbReference type="Pfam" id="PF00590"/>
    </source>
</evidence>
<dbReference type="Pfam" id="PF23016">
    <property type="entry name" value="RsmI_C"/>
    <property type="match status" value="1"/>
</dbReference>
<feature type="domain" description="RsmI HTH" evidence="8">
    <location>
        <begin position="238"/>
        <end position="282"/>
    </location>
</feature>
<evidence type="ECO:0000256" key="5">
    <source>
        <dbReference type="ARBA" id="ARBA00022691"/>
    </source>
</evidence>
<dbReference type="EC" id="2.1.1.198" evidence="6"/>
<dbReference type="Gene3D" id="3.30.950.10">
    <property type="entry name" value="Methyltransferase, Cobalt-precorrin-4 Transmethylase, Domain 2"/>
    <property type="match status" value="1"/>
</dbReference>
<evidence type="ECO:0000256" key="3">
    <source>
        <dbReference type="ARBA" id="ARBA00022603"/>
    </source>
</evidence>
<dbReference type="InterPro" id="IPR035996">
    <property type="entry name" value="4pyrrol_Methylase_sf"/>
</dbReference>
<dbReference type="Pfam" id="PF00590">
    <property type="entry name" value="TP_methylase"/>
    <property type="match status" value="1"/>
</dbReference>
<evidence type="ECO:0000256" key="2">
    <source>
        <dbReference type="ARBA" id="ARBA00022552"/>
    </source>
</evidence>
<comment type="subcellular location">
    <subcellularLocation>
        <location evidence="6">Cytoplasm</location>
    </subcellularLocation>
</comment>
<keyword evidence="3 6" id="KW-0489">Methyltransferase</keyword>
<dbReference type="EMBL" id="DOTR01000032">
    <property type="protein sequence ID" value="HCA01634.1"/>
    <property type="molecule type" value="Genomic_DNA"/>
</dbReference>
<dbReference type="FunFam" id="3.30.950.10:FF:000002">
    <property type="entry name" value="Ribosomal RNA small subunit methyltransferase I"/>
    <property type="match status" value="1"/>
</dbReference>
<dbReference type="InterPro" id="IPR000878">
    <property type="entry name" value="4pyrrol_Mease"/>
</dbReference>
<dbReference type="Gene3D" id="3.40.1010.10">
    <property type="entry name" value="Cobalt-precorrin-4 Transmethylase, Domain 1"/>
    <property type="match status" value="1"/>
</dbReference>
<dbReference type="PANTHER" id="PTHR46111">
    <property type="entry name" value="RIBOSOMAL RNA SMALL SUBUNIT METHYLTRANSFERASE I"/>
    <property type="match status" value="1"/>
</dbReference>
<comment type="caution">
    <text evidence="9">The sequence shown here is derived from an EMBL/GenBank/DDBJ whole genome shotgun (WGS) entry which is preliminary data.</text>
</comment>
<comment type="function">
    <text evidence="6">Catalyzes the 2'-O-methylation of the ribose of cytidine 1402 (C1402) in 16S rRNA.</text>
</comment>
<dbReference type="SUPFAM" id="SSF53790">
    <property type="entry name" value="Tetrapyrrole methylase"/>
    <property type="match status" value="1"/>
</dbReference>
<sequence>MTHQHPGILYVVATPIGNLEDLSPRAARVLAEVSRIAAEDTRHSGRLLAHLGINKPMLSLHEHNEARRVDTLDSYLMAGENVALISDAGTPLICDPGFVLVRELRLRGRQVVPLPGPCALVSALSAAGLPTDRFTFGGFLPSKPSARRQALEKWQSREETLVFYESPHRIEHTLESLCEQMPERAVVLARELTKTYETFLQGSPSSLLDQLKQDPNQGRGEFVVMIAGAAPVVQSDEQSITADELLKAMLAEGVGVKQGAAVAAKMLGGRKQEWYARLQALKGGH</sequence>
<comment type="similarity">
    <text evidence="6">Belongs to the methyltransferase superfamily. RsmI family.</text>
</comment>
<dbReference type="PROSITE" id="PS01296">
    <property type="entry name" value="RSMI"/>
    <property type="match status" value="1"/>
</dbReference>
<dbReference type="AlphaFoldDB" id="A0A3D0KDW2"/>
<keyword evidence="4 6" id="KW-0808">Transferase</keyword>
<keyword evidence="5 6" id="KW-0949">S-adenosyl-L-methionine</keyword>
<evidence type="ECO:0000256" key="4">
    <source>
        <dbReference type="ARBA" id="ARBA00022679"/>
    </source>
</evidence>
<dbReference type="NCBIfam" id="TIGR00096">
    <property type="entry name" value="16S rRNA (cytidine(1402)-2'-O)-methyltransferase"/>
    <property type="match status" value="1"/>
</dbReference>
<evidence type="ECO:0000259" key="8">
    <source>
        <dbReference type="Pfam" id="PF23016"/>
    </source>
</evidence>
<name>A0A3D0KDW2_9GAMM</name>
<reference evidence="9" key="1">
    <citation type="journal article" date="2018" name="Nat. Biotechnol.">
        <title>A standardized bacterial taxonomy based on genome phylogeny substantially revises the tree of life.</title>
        <authorList>
            <person name="Parks D.H."/>
            <person name="Chuvochina M."/>
            <person name="Waite D.W."/>
            <person name="Rinke C."/>
            <person name="Skarshewski A."/>
            <person name="Chaumeil P.A."/>
            <person name="Hugenholtz P."/>
        </authorList>
    </citation>
    <scope>NUCLEOTIDE SEQUENCE [LARGE SCALE GENOMIC DNA]</scope>
    <source>
        <strain evidence="9">UBA11284</strain>
    </source>
</reference>
<dbReference type="InterPro" id="IPR008189">
    <property type="entry name" value="rRNA_ssu_MeTfrase_I"/>
</dbReference>
<evidence type="ECO:0000256" key="1">
    <source>
        <dbReference type="ARBA" id="ARBA00022490"/>
    </source>
</evidence>
<evidence type="ECO:0000256" key="6">
    <source>
        <dbReference type="HAMAP-Rule" id="MF_01877"/>
    </source>
</evidence>
<gene>
    <name evidence="6 9" type="primary">rsmI</name>
    <name evidence="9" type="ORF">DEO68_05500</name>
</gene>
<evidence type="ECO:0000313" key="9">
    <source>
        <dbReference type="EMBL" id="HCA01634.1"/>
    </source>
</evidence>
<feature type="domain" description="Tetrapyrrole methylase" evidence="7">
    <location>
        <begin position="9"/>
        <end position="203"/>
    </location>
</feature>
<organism evidence="9">
    <name type="scientific">Halomonas campaniensis</name>
    <dbReference type="NCBI Taxonomy" id="213554"/>
    <lineage>
        <taxon>Bacteria</taxon>
        <taxon>Pseudomonadati</taxon>
        <taxon>Pseudomonadota</taxon>
        <taxon>Gammaproteobacteria</taxon>
        <taxon>Oceanospirillales</taxon>
        <taxon>Halomonadaceae</taxon>
        <taxon>Halomonas</taxon>
    </lineage>
</organism>
<dbReference type="CDD" id="cd11648">
    <property type="entry name" value="RsmI"/>
    <property type="match status" value="1"/>
</dbReference>
<keyword evidence="1 6" id="KW-0963">Cytoplasm</keyword>
<dbReference type="HAMAP" id="MF_01877">
    <property type="entry name" value="16SrRNA_methyltr_I"/>
    <property type="match status" value="1"/>
</dbReference>
<accession>A0A3D0KDW2</accession>
<dbReference type="PANTHER" id="PTHR46111:SF1">
    <property type="entry name" value="RIBOSOMAL RNA SMALL SUBUNIT METHYLTRANSFERASE I"/>
    <property type="match status" value="1"/>
</dbReference>